<evidence type="ECO:0000313" key="2">
    <source>
        <dbReference type="EMBL" id="KAH3791220.1"/>
    </source>
</evidence>
<gene>
    <name evidence="2" type="ORF">DPMN_144701</name>
</gene>
<sequence>MKSCFVNFACFIITGVGVSSDGKRIYVTNSTDGQLFTLTRDVEVAATLADLAFKCTNSSCNLHVVATGQVFVFGNYTLSQVDTDGKKILNTMILDIDMIHIGSVYFSKDTSKMMIGLINNNHVLEFNTNMDMAFRNFHF</sequence>
<evidence type="ECO:0000313" key="3">
    <source>
        <dbReference type="Proteomes" id="UP000828390"/>
    </source>
</evidence>
<dbReference type="Proteomes" id="UP000828390">
    <property type="component" value="Unassembled WGS sequence"/>
</dbReference>
<accession>A0A9D4F7B1</accession>
<feature type="chain" id="PRO_5039016564" evidence="1">
    <location>
        <begin position="20"/>
        <end position="139"/>
    </location>
</feature>
<organism evidence="2 3">
    <name type="scientific">Dreissena polymorpha</name>
    <name type="common">Zebra mussel</name>
    <name type="synonym">Mytilus polymorpha</name>
    <dbReference type="NCBI Taxonomy" id="45954"/>
    <lineage>
        <taxon>Eukaryota</taxon>
        <taxon>Metazoa</taxon>
        <taxon>Spiralia</taxon>
        <taxon>Lophotrochozoa</taxon>
        <taxon>Mollusca</taxon>
        <taxon>Bivalvia</taxon>
        <taxon>Autobranchia</taxon>
        <taxon>Heteroconchia</taxon>
        <taxon>Euheterodonta</taxon>
        <taxon>Imparidentia</taxon>
        <taxon>Neoheterodontei</taxon>
        <taxon>Myida</taxon>
        <taxon>Dreissenoidea</taxon>
        <taxon>Dreissenidae</taxon>
        <taxon>Dreissena</taxon>
    </lineage>
</organism>
<dbReference type="SUPFAM" id="SSF75011">
    <property type="entry name" value="3-carboxy-cis,cis-mucoante lactonizing enzyme"/>
    <property type="match status" value="1"/>
</dbReference>
<keyword evidence="3" id="KW-1185">Reference proteome</keyword>
<reference evidence="2" key="1">
    <citation type="journal article" date="2019" name="bioRxiv">
        <title>The Genome of the Zebra Mussel, Dreissena polymorpha: A Resource for Invasive Species Research.</title>
        <authorList>
            <person name="McCartney M.A."/>
            <person name="Auch B."/>
            <person name="Kono T."/>
            <person name="Mallez S."/>
            <person name="Zhang Y."/>
            <person name="Obille A."/>
            <person name="Becker A."/>
            <person name="Abrahante J.E."/>
            <person name="Garbe J."/>
            <person name="Badalamenti J.P."/>
            <person name="Herman A."/>
            <person name="Mangelson H."/>
            <person name="Liachko I."/>
            <person name="Sullivan S."/>
            <person name="Sone E.D."/>
            <person name="Koren S."/>
            <person name="Silverstein K.A.T."/>
            <person name="Beckman K.B."/>
            <person name="Gohl D.M."/>
        </authorList>
    </citation>
    <scope>NUCLEOTIDE SEQUENCE</scope>
    <source>
        <strain evidence="2">Duluth1</strain>
        <tissue evidence="2">Whole animal</tissue>
    </source>
</reference>
<evidence type="ECO:0000256" key="1">
    <source>
        <dbReference type="SAM" id="SignalP"/>
    </source>
</evidence>
<feature type="signal peptide" evidence="1">
    <location>
        <begin position="1"/>
        <end position="19"/>
    </location>
</feature>
<proteinExistence type="predicted"/>
<dbReference type="EMBL" id="JAIWYP010000007">
    <property type="protein sequence ID" value="KAH3791220.1"/>
    <property type="molecule type" value="Genomic_DNA"/>
</dbReference>
<protein>
    <submittedName>
        <fullName evidence="2">Uncharacterized protein</fullName>
    </submittedName>
</protein>
<dbReference type="Gene3D" id="2.130.10.10">
    <property type="entry name" value="YVTN repeat-like/Quinoprotein amine dehydrogenase"/>
    <property type="match status" value="1"/>
</dbReference>
<dbReference type="InterPro" id="IPR015943">
    <property type="entry name" value="WD40/YVTN_repeat-like_dom_sf"/>
</dbReference>
<name>A0A9D4F7B1_DREPO</name>
<dbReference type="AlphaFoldDB" id="A0A9D4F7B1"/>
<reference evidence="2" key="2">
    <citation type="submission" date="2020-11" db="EMBL/GenBank/DDBJ databases">
        <authorList>
            <person name="McCartney M.A."/>
            <person name="Auch B."/>
            <person name="Kono T."/>
            <person name="Mallez S."/>
            <person name="Becker A."/>
            <person name="Gohl D.M."/>
            <person name="Silverstein K.A.T."/>
            <person name="Koren S."/>
            <person name="Bechman K.B."/>
            <person name="Herman A."/>
            <person name="Abrahante J.E."/>
            <person name="Garbe J."/>
        </authorList>
    </citation>
    <scope>NUCLEOTIDE SEQUENCE</scope>
    <source>
        <strain evidence="2">Duluth1</strain>
        <tissue evidence="2">Whole animal</tissue>
    </source>
</reference>
<keyword evidence="1" id="KW-0732">Signal</keyword>
<comment type="caution">
    <text evidence="2">The sequence shown here is derived from an EMBL/GenBank/DDBJ whole genome shotgun (WGS) entry which is preliminary data.</text>
</comment>